<dbReference type="STRING" id="568069.A0A1J1IRX2"/>
<gene>
    <name evidence="1" type="ORF">CLUMA_CG015176</name>
</gene>
<keyword evidence="2" id="KW-1185">Reference proteome</keyword>
<dbReference type="SMART" id="SM00320">
    <property type="entry name" value="WD40"/>
    <property type="match status" value="4"/>
</dbReference>
<dbReference type="AlphaFoldDB" id="A0A1J1IRX2"/>
<accession>A0A1J1IRX2</accession>
<dbReference type="Proteomes" id="UP000183832">
    <property type="component" value="Unassembled WGS sequence"/>
</dbReference>
<dbReference type="EMBL" id="CVRI01000057">
    <property type="protein sequence ID" value="CRL01838.1"/>
    <property type="molecule type" value="Genomic_DNA"/>
</dbReference>
<dbReference type="InterPro" id="IPR001680">
    <property type="entry name" value="WD40_rpt"/>
</dbReference>
<dbReference type="SUPFAM" id="SSF50978">
    <property type="entry name" value="WD40 repeat-like"/>
    <property type="match status" value="1"/>
</dbReference>
<sequence length="462" mass="51871">MNLSDYSSEVVGFDSTWDQDKQVLVKDAGTEAMESRLEVSDQSLSTVESKDVGIQATPTIISNSNEETDRKLAAWLKKILPALEKELEEGPTPVYNNNSNTDVSPIKIEEYQDIELKKYLNHEGNQSDSLIKGTATWLSVSTLDSPVLALSYSVYIDDQMKSFVLIFEPKRSKSDAKIYWQELTSIPVKEPIEFLVTNPQNRDMFAGGSTSGDLYVWNYQNIPSKESESRVAELFSKSSEDTLVALTFMNDNKILCCQNDGKILIYKIVSKQNTTVDKIMRIKPRNTRDPLITCIASVPGADDDFIVGLLNGTLLYCSSNQLMHQEGEFNPIIRELNSHKFSISSLISSSHSGKSYIISCDLSGEIFFHEVAETFMKPKLVVKLPLPMKKKISCLNNMEHIFCPLDNGTLEVFRTSSNIRETVIEGKLDGCGNVVELSRNESWLVTGIYNGTFKIYHILNDE</sequence>
<dbReference type="InterPro" id="IPR036322">
    <property type="entry name" value="WD40_repeat_dom_sf"/>
</dbReference>
<evidence type="ECO:0000313" key="2">
    <source>
        <dbReference type="Proteomes" id="UP000183832"/>
    </source>
</evidence>
<name>A0A1J1IRX2_9DIPT</name>
<protein>
    <submittedName>
        <fullName evidence="1">CLUMA_CG015176, isoform A</fullName>
    </submittedName>
</protein>
<dbReference type="OrthoDB" id="445052at2759"/>
<organism evidence="1 2">
    <name type="scientific">Clunio marinus</name>
    <dbReference type="NCBI Taxonomy" id="568069"/>
    <lineage>
        <taxon>Eukaryota</taxon>
        <taxon>Metazoa</taxon>
        <taxon>Ecdysozoa</taxon>
        <taxon>Arthropoda</taxon>
        <taxon>Hexapoda</taxon>
        <taxon>Insecta</taxon>
        <taxon>Pterygota</taxon>
        <taxon>Neoptera</taxon>
        <taxon>Endopterygota</taxon>
        <taxon>Diptera</taxon>
        <taxon>Nematocera</taxon>
        <taxon>Chironomoidea</taxon>
        <taxon>Chironomidae</taxon>
        <taxon>Clunio</taxon>
    </lineage>
</organism>
<dbReference type="Gene3D" id="2.130.10.10">
    <property type="entry name" value="YVTN repeat-like/Quinoprotein amine dehydrogenase"/>
    <property type="match status" value="1"/>
</dbReference>
<reference evidence="1 2" key="1">
    <citation type="submission" date="2015-04" db="EMBL/GenBank/DDBJ databases">
        <authorList>
            <person name="Syromyatnikov M.Y."/>
            <person name="Popov V.N."/>
        </authorList>
    </citation>
    <scope>NUCLEOTIDE SEQUENCE [LARGE SCALE GENOMIC DNA]</scope>
</reference>
<dbReference type="InterPro" id="IPR015943">
    <property type="entry name" value="WD40/YVTN_repeat-like_dom_sf"/>
</dbReference>
<proteinExistence type="predicted"/>
<evidence type="ECO:0000313" key="1">
    <source>
        <dbReference type="EMBL" id="CRL01838.1"/>
    </source>
</evidence>